<dbReference type="AlphaFoldDB" id="A0A179HZA6"/>
<name>A0A179HZA6_CORDF</name>
<organism evidence="2 3">
    <name type="scientific">Cordyceps confragosa</name>
    <name type="common">Lecanicillium lecanii</name>
    <dbReference type="NCBI Taxonomy" id="2714763"/>
    <lineage>
        <taxon>Eukaryota</taxon>
        <taxon>Fungi</taxon>
        <taxon>Dikarya</taxon>
        <taxon>Ascomycota</taxon>
        <taxon>Pezizomycotina</taxon>
        <taxon>Sordariomycetes</taxon>
        <taxon>Hypocreomycetidae</taxon>
        <taxon>Hypocreales</taxon>
        <taxon>Cordycipitaceae</taxon>
        <taxon>Akanthomyces</taxon>
    </lineage>
</organism>
<sequence length="100" mass="10291">MSSENRLEKQGRGQRCEEKSGQLISDEDLLRYTGKTRAEFDNFKENTPGVGRNQLAGTLAMGSAQGLGGIAATYGAGGWGPGAAAGEAEAGPKSTVVTSN</sequence>
<evidence type="ECO:0000313" key="2">
    <source>
        <dbReference type="EMBL" id="OAQ95757.1"/>
    </source>
</evidence>
<evidence type="ECO:0000256" key="1">
    <source>
        <dbReference type="SAM" id="MobiDB-lite"/>
    </source>
</evidence>
<feature type="compositionally biased region" description="Basic and acidic residues" evidence="1">
    <location>
        <begin position="1"/>
        <end position="20"/>
    </location>
</feature>
<reference evidence="2 3" key="1">
    <citation type="submission" date="2016-03" db="EMBL/GenBank/DDBJ databases">
        <title>Fine-scale spatial genetic structure of a fungal parasite of coffee scale insects.</title>
        <authorList>
            <person name="Jackson D."/>
            <person name="Zemenick K.A."/>
            <person name="Malloure B."/>
            <person name="Quandt C.A."/>
            <person name="James T.Y."/>
        </authorList>
    </citation>
    <scope>NUCLEOTIDE SEQUENCE [LARGE SCALE GENOMIC DNA]</scope>
    <source>
        <strain evidence="2 3">UM487</strain>
    </source>
</reference>
<dbReference type="Proteomes" id="UP000243081">
    <property type="component" value="Unassembled WGS sequence"/>
</dbReference>
<accession>A0A179HZA6</accession>
<proteinExistence type="predicted"/>
<dbReference type="EMBL" id="LUKN01004605">
    <property type="protein sequence ID" value="OAQ95757.1"/>
    <property type="molecule type" value="Genomic_DNA"/>
</dbReference>
<protein>
    <submittedName>
        <fullName evidence="2">Uncharacterized protein</fullName>
    </submittedName>
</protein>
<keyword evidence="3" id="KW-1185">Reference proteome</keyword>
<evidence type="ECO:0000313" key="3">
    <source>
        <dbReference type="Proteomes" id="UP000243081"/>
    </source>
</evidence>
<feature type="region of interest" description="Disordered" evidence="1">
    <location>
        <begin position="78"/>
        <end position="100"/>
    </location>
</feature>
<gene>
    <name evidence="2" type="ORF">LLEC1_00381</name>
</gene>
<feature type="region of interest" description="Disordered" evidence="1">
    <location>
        <begin position="1"/>
        <end position="22"/>
    </location>
</feature>
<comment type="caution">
    <text evidence="2">The sequence shown here is derived from an EMBL/GenBank/DDBJ whole genome shotgun (WGS) entry which is preliminary data.</text>
</comment>
<dbReference type="OrthoDB" id="4837859at2759"/>